<evidence type="ECO:0000313" key="2">
    <source>
        <dbReference type="EMBL" id="EQD41149.1"/>
    </source>
</evidence>
<dbReference type="EMBL" id="AUZY01009733">
    <property type="protein sequence ID" value="EQD41149.1"/>
    <property type="molecule type" value="Genomic_DNA"/>
</dbReference>
<dbReference type="CDD" id="cd06558">
    <property type="entry name" value="crotonase-like"/>
    <property type="match status" value="1"/>
</dbReference>
<feature type="non-terminal residue" evidence="2">
    <location>
        <position position="81"/>
    </location>
</feature>
<gene>
    <name evidence="2" type="ORF">B1B_14660</name>
</gene>
<reference evidence="2" key="2">
    <citation type="journal article" date="2014" name="ISME J.">
        <title>Microbial stratification in low pH oxic and suboxic macroscopic growths along an acid mine drainage.</title>
        <authorList>
            <person name="Mendez-Garcia C."/>
            <person name="Mesa V."/>
            <person name="Sprenger R.R."/>
            <person name="Richter M."/>
            <person name="Diez M.S."/>
            <person name="Solano J."/>
            <person name="Bargiela R."/>
            <person name="Golyshina O.V."/>
            <person name="Manteca A."/>
            <person name="Ramos J.L."/>
            <person name="Gallego J.R."/>
            <person name="Llorente I."/>
            <person name="Martins Dos Santos V.A."/>
            <person name="Jensen O.N."/>
            <person name="Pelaez A.I."/>
            <person name="Sanchez J."/>
            <person name="Ferrer M."/>
        </authorList>
    </citation>
    <scope>NUCLEOTIDE SEQUENCE</scope>
</reference>
<dbReference type="AlphaFoldDB" id="T1AK91"/>
<dbReference type="SUPFAM" id="SSF52096">
    <property type="entry name" value="ClpP/crotonase"/>
    <property type="match status" value="1"/>
</dbReference>
<dbReference type="Gene3D" id="3.30.300.220">
    <property type="match status" value="1"/>
</dbReference>
<protein>
    <submittedName>
        <fullName evidence="2">Crotonase, core domain protein</fullName>
        <ecNumber evidence="2">4.1.1.41</ecNumber>
    </submittedName>
</protein>
<sequence>MSSPLEITRTGSVARLTLARPQVHNAFDDALIAQLTAALLEVDADPDVRAVVLTGSGSTFSAGADRGMDAAHGDCGRRGES</sequence>
<reference evidence="2" key="1">
    <citation type="submission" date="2013-08" db="EMBL/GenBank/DDBJ databases">
        <authorList>
            <person name="Mendez C."/>
            <person name="Richter M."/>
            <person name="Ferrer M."/>
            <person name="Sanchez J."/>
        </authorList>
    </citation>
    <scope>NUCLEOTIDE SEQUENCE</scope>
</reference>
<keyword evidence="2" id="KW-0456">Lyase</keyword>
<comment type="similarity">
    <text evidence="1">Belongs to the enoyl-CoA hydratase/isomerase family.</text>
</comment>
<accession>T1AK91</accession>
<name>T1AK91_9ZZZZ</name>
<dbReference type="InterPro" id="IPR029045">
    <property type="entry name" value="ClpP/crotonase-like_dom_sf"/>
</dbReference>
<dbReference type="PANTHER" id="PTHR42964">
    <property type="entry name" value="ENOYL-COA HYDRATASE"/>
    <property type="match status" value="1"/>
</dbReference>
<dbReference type="GO" id="GO:0016829">
    <property type="term" value="F:lyase activity"/>
    <property type="evidence" value="ECO:0007669"/>
    <property type="project" value="UniProtKB-KW"/>
</dbReference>
<comment type="caution">
    <text evidence="2">The sequence shown here is derived from an EMBL/GenBank/DDBJ whole genome shotgun (WGS) entry which is preliminary data.</text>
</comment>
<evidence type="ECO:0000256" key="1">
    <source>
        <dbReference type="ARBA" id="ARBA00005254"/>
    </source>
</evidence>
<dbReference type="Pfam" id="PF00378">
    <property type="entry name" value="ECH_1"/>
    <property type="match status" value="1"/>
</dbReference>
<proteinExistence type="inferred from homology"/>
<dbReference type="EC" id="4.1.1.41" evidence="2"/>
<organism evidence="2">
    <name type="scientific">mine drainage metagenome</name>
    <dbReference type="NCBI Taxonomy" id="410659"/>
    <lineage>
        <taxon>unclassified sequences</taxon>
        <taxon>metagenomes</taxon>
        <taxon>ecological metagenomes</taxon>
    </lineage>
</organism>
<dbReference type="PANTHER" id="PTHR42964:SF1">
    <property type="entry name" value="POLYKETIDE BIOSYNTHESIS ENOYL-COA HYDRATASE PKSH-RELATED"/>
    <property type="match status" value="1"/>
</dbReference>
<dbReference type="InterPro" id="IPR001753">
    <property type="entry name" value="Enoyl-CoA_hydra/iso"/>
</dbReference>
<dbReference type="InterPro" id="IPR051683">
    <property type="entry name" value="Enoyl-CoA_Hydratase/Isomerase"/>
</dbReference>